<dbReference type="EMBL" id="RDQH01000336">
    <property type="protein sequence ID" value="RXH87573.1"/>
    <property type="molecule type" value="Genomic_DNA"/>
</dbReference>
<dbReference type="GO" id="GO:0016491">
    <property type="term" value="F:oxidoreductase activity"/>
    <property type="evidence" value="ECO:0007669"/>
    <property type="project" value="InterPro"/>
</dbReference>
<organism evidence="1 2">
    <name type="scientific">Malus domestica</name>
    <name type="common">Apple</name>
    <name type="synonym">Pyrus malus</name>
    <dbReference type="NCBI Taxonomy" id="3750"/>
    <lineage>
        <taxon>Eukaryota</taxon>
        <taxon>Viridiplantae</taxon>
        <taxon>Streptophyta</taxon>
        <taxon>Embryophyta</taxon>
        <taxon>Tracheophyta</taxon>
        <taxon>Spermatophyta</taxon>
        <taxon>Magnoliopsida</taxon>
        <taxon>eudicotyledons</taxon>
        <taxon>Gunneridae</taxon>
        <taxon>Pentapetalae</taxon>
        <taxon>rosids</taxon>
        <taxon>fabids</taxon>
        <taxon>Rosales</taxon>
        <taxon>Rosaceae</taxon>
        <taxon>Amygdaloideae</taxon>
        <taxon>Maleae</taxon>
        <taxon>Malus</taxon>
    </lineage>
</organism>
<proteinExistence type="predicted"/>
<dbReference type="InterPro" id="IPR030475">
    <property type="entry name" value="RNR_small_AS"/>
</dbReference>
<dbReference type="PROSITE" id="PS00368">
    <property type="entry name" value="RIBORED_SMALL"/>
    <property type="match status" value="1"/>
</dbReference>
<evidence type="ECO:0000313" key="2">
    <source>
        <dbReference type="Proteomes" id="UP000290289"/>
    </source>
</evidence>
<comment type="caution">
    <text evidence="1">The sequence shown here is derived from an EMBL/GenBank/DDBJ whole genome shotgun (WGS) entry which is preliminary data.</text>
</comment>
<dbReference type="SUPFAM" id="SSF47240">
    <property type="entry name" value="Ferritin-like"/>
    <property type="match status" value="1"/>
</dbReference>
<sequence>MKEVQVAKARAFYGFQITIENIHSKMYSLLLKMYIKDSEEKHRLFHAIDTIPCVAKKAQWTLRWIGGSESFAKQIMAAWRESYGTRWRSKGSSCATRCLVRWWG</sequence>
<dbReference type="InterPro" id="IPR009078">
    <property type="entry name" value="Ferritin-like_SF"/>
</dbReference>
<dbReference type="STRING" id="3750.A0A498J189"/>
<name>A0A498J189_MALDO</name>
<accession>A0A498J189</accession>
<keyword evidence="2" id="KW-1185">Reference proteome</keyword>
<gene>
    <name evidence="1" type="ORF">DVH24_034473</name>
</gene>
<protein>
    <submittedName>
        <fullName evidence="1">Uncharacterized protein</fullName>
    </submittedName>
</protein>
<dbReference type="InterPro" id="IPR000358">
    <property type="entry name" value="RNR_small_fam"/>
</dbReference>
<dbReference type="Proteomes" id="UP000290289">
    <property type="component" value="Chromosome 10"/>
</dbReference>
<dbReference type="AlphaFoldDB" id="A0A498J189"/>
<dbReference type="PANTHER" id="PTHR23409:SF18">
    <property type="entry name" value="RIBONUCLEOSIDE-DIPHOSPHATE REDUCTASE SUBUNIT M2"/>
    <property type="match status" value="1"/>
</dbReference>
<evidence type="ECO:0000313" key="1">
    <source>
        <dbReference type="EMBL" id="RXH87573.1"/>
    </source>
</evidence>
<dbReference type="GO" id="GO:0009263">
    <property type="term" value="P:deoxyribonucleotide biosynthetic process"/>
    <property type="evidence" value="ECO:0007669"/>
    <property type="project" value="InterPro"/>
</dbReference>
<dbReference type="InterPro" id="IPR012348">
    <property type="entry name" value="RNR-like"/>
</dbReference>
<dbReference type="Gene3D" id="1.10.620.20">
    <property type="entry name" value="Ribonucleotide Reductase, subunit A"/>
    <property type="match status" value="1"/>
</dbReference>
<dbReference type="PANTHER" id="PTHR23409">
    <property type="entry name" value="RIBONUCLEOSIDE-DIPHOSPHATE REDUCTASE SMALL CHAIN"/>
    <property type="match status" value="1"/>
</dbReference>
<dbReference type="Pfam" id="PF00268">
    <property type="entry name" value="Ribonuc_red_sm"/>
    <property type="match status" value="1"/>
</dbReference>
<reference evidence="1 2" key="1">
    <citation type="submission" date="2018-10" db="EMBL/GenBank/DDBJ databases">
        <title>A high-quality apple genome assembly.</title>
        <authorList>
            <person name="Hu J."/>
        </authorList>
    </citation>
    <scope>NUCLEOTIDE SEQUENCE [LARGE SCALE GENOMIC DNA]</scope>
    <source>
        <strain evidence="2">cv. HFTH1</strain>
        <tissue evidence="1">Young leaf</tissue>
    </source>
</reference>